<dbReference type="SUPFAM" id="SSF50952">
    <property type="entry name" value="Soluble quinoprotein glucose dehydrogenase"/>
    <property type="match status" value="1"/>
</dbReference>
<keyword evidence="5" id="KW-1185">Reference proteome</keyword>
<gene>
    <name evidence="4" type="ORF">T069G_10896</name>
</gene>
<evidence type="ECO:0000256" key="1">
    <source>
        <dbReference type="ARBA" id="ARBA00022737"/>
    </source>
</evidence>
<name>A0A9W9B3J3_9HYPO</name>
<feature type="region of interest" description="Disordered" evidence="2">
    <location>
        <begin position="802"/>
        <end position="834"/>
    </location>
</feature>
<dbReference type="Proteomes" id="UP001140511">
    <property type="component" value="Unassembled WGS sequence"/>
</dbReference>
<feature type="domain" description="Nephrocystin 3-like N-terminal" evidence="3">
    <location>
        <begin position="64"/>
        <end position="192"/>
    </location>
</feature>
<dbReference type="PANTHER" id="PTHR10039">
    <property type="entry name" value="AMELOGENIN"/>
    <property type="match status" value="1"/>
</dbReference>
<sequence>MANVREISGNTIGNNVTIVQGDLNTANPRSPDSIDAFLNKISKTDPFYDKKRILELKGPLLHESFNWILDHEGFKKWRHTEESSVLWIKGDPGKGKTMLLCGIIEDLEKTPGEKSKLGYFFCQATDSRINSASSVVAGLIFSLVRQNPTLFSPICKRHEDKLSQLDGPNAWPVLTPICVVDALDECEHDYIERGLRLIEPARRLSLELKENAENVSKSVDVYINNFISVTTLKRKANGTFLWVALVIEQLRDTDRRNVEEVLEEIPEGLENLYNLILQRANAKLRKKDREACQILLSIVTTAERPLHLEELHIFITIRDDIVYFIHHIFPSGIQYQHRKMFETSISAMSRIFRQDIYNLKDPERCMGNIRPPHPDPLVPIKYSCVFWVDHLIRGYDSEGFKSEECFKDDGQLQAFLKTKYLCWLEALALLRSLIPEGESALQRLNNQAASYCKSRENGHRLIGDAYRFFHYCQNFVREWPLQLYYSALLYSPNSSTICMFYNSISLYRTDTVERAIRLNVDETCHHYVSFLPDSEHLVSVSHKGLVQTWAIDSGIQVQQLSLNLDISKSHPDHPSEVFREEVVSLSPHGDLAASMFRGSMFGQSSFKYLSSMKIWTTKSGACTREIDLMHTPSFRDLYVFAPNSALIALIHKSDAITYSIWTGKIVKHICTQSSDPLTWSFAISPGSKYVAERGLEGYINIWSGKGGECIQALKYSYSDEWARPVFSPNLEYVACADGNRRDVRIWRLTTGEPLHLLESHSASCKLGTIIFSEDSKHLVAGYDNGEARVWCAETGKCLFKSDENNDDSNNDDSNNDDSNNDDSNIDDSNTDDDYDDPYIVALAISPESKYMARASTWTSERGSRSVWGVRIWDWRAGHHLSSFGSEQSWQERSHFCADSLRFSSDATILAVILQLPRGGSDDGGPEYEAQIWEVATGTFITSVAVGTVLVSAQDPHGNTGKKFHGGHTRYGNPF</sequence>
<dbReference type="InterPro" id="IPR001680">
    <property type="entry name" value="WD40_rpt"/>
</dbReference>
<protein>
    <submittedName>
        <fullName evidence="4">NACHT domain-containing protein</fullName>
    </submittedName>
</protein>
<evidence type="ECO:0000313" key="5">
    <source>
        <dbReference type="Proteomes" id="UP001140511"/>
    </source>
</evidence>
<dbReference type="InterPro" id="IPR011041">
    <property type="entry name" value="Quinoprot_gluc/sorb_DH_b-prop"/>
</dbReference>
<dbReference type="Gene3D" id="2.130.10.10">
    <property type="entry name" value="YVTN repeat-like/Quinoprotein amine dehydrogenase"/>
    <property type="match status" value="2"/>
</dbReference>
<reference evidence="4" key="1">
    <citation type="submission" date="2022-09" db="EMBL/GenBank/DDBJ databases">
        <title>Chromosome-level assembly of Trichoderma breve T069, a fungus used in development of biopesticide product.</title>
        <authorList>
            <person name="Lin R."/>
            <person name="Liu T."/>
        </authorList>
    </citation>
    <scope>NUCLEOTIDE SEQUENCE</scope>
    <source>
        <strain evidence="4">T069</strain>
    </source>
</reference>
<dbReference type="RefSeq" id="XP_056024396.1">
    <property type="nucleotide sequence ID" value="XM_056178106.1"/>
</dbReference>
<dbReference type="InterPro" id="IPR027417">
    <property type="entry name" value="P-loop_NTPase"/>
</dbReference>
<feature type="compositionally biased region" description="Acidic residues" evidence="2">
    <location>
        <begin position="804"/>
        <end position="834"/>
    </location>
</feature>
<dbReference type="EMBL" id="JAOPEN010000007">
    <property type="protein sequence ID" value="KAJ4855338.1"/>
    <property type="molecule type" value="Genomic_DNA"/>
</dbReference>
<dbReference type="AlphaFoldDB" id="A0A9W9B3J3"/>
<evidence type="ECO:0000313" key="4">
    <source>
        <dbReference type="EMBL" id="KAJ4855338.1"/>
    </source>
</evidence>
<accession>A0A9W9B3J3</accession>
<dbReference type="SUPFAM" id="SSF69322">
    <property type="entry name" value="Tricorn protease domain 2"/>
    <property type="match status" value="1"/>
</dbReference>
<keyword evidence="1" id="KW-0677">Repeat</keyword>
<proteinExistence type="predicted"/>
<dbReference type="InterPro" id="IPR056884">
    <property type="entry name" value="NPHP3-like_N"/>
</dbReference>
<comment type="caution">
    <text evidence="4">The sequence shown here is derived from an EMBL/GenBank/DDBJ whole genome shotgun (WGS) entry which is preliminary data.</text>
</comment>
<evidence type="ECO:0000256" key="2">
    <source>
        <dbReference type="SAM" id="MobiDB-lite"/>
    </source>
</evidence>
<organism evidence="4 5">
    <name type="scientific">Trichoderma breve</name>
    <dbReference type="NCBI Taxonomy" id="2034170"/>
    <lineage>
        <taxon>Eukaryota</taxon>
        <taxon>Fungi</taxon>
        <taxon>Dikarya</taxon>
        <taxon>Ascomycota</taxon>
        <taxon>Pezizomycotina</taxon>
        <taxon>Sordariomycetes</taxon>
        <taxon>Hypocreomycetidae</taxon>
        <taxon>Hypocreales</taxon>
        <taxon>Hypocreaceae</taxon>
        <taxon>Trichoderma</taxon>
    </lineage>
</organism>
<dbReference type="Pfam" id="PF24883">
    <property type="entry name" value="NPHP3_N"/>
    <property type="match status" value="1"/>
</dbReference>
<dbReference type="GeneID" id="80872794"/>
<evidence type="ECO:0000259" key="3">
    <source>
        <dbReference type="Pfam" id="PF24883"/>
    </source>
</evidence>
<dbReference type="InterPro" id="IPR015943">
    <property type="entry name" value="WD40/YVTN_repeat-like_dom_sf"/>
</dbReference>
<dbReference type="Gene3D" id="3.40.50.300">
    <property type="entry name" value="P-loop containing nucleotide triphosphate hydrolases"/>
    <property type="match status" value="1"/>
</dbReference>
<dbReference type="SMART" id="SM00320">
    <property type="entry name" value="WD40"/>
    <property type="match status" value="3"/>
</dbReference>